<dbReference type="GO" id="GO:0006508">
    <property type="term" value="P:proteolysis"/>
    <property type="evidence" value="ECO:0007669"/>
    <property type="project" value="UniProtKB-KW"/>
</dbReference>
<feature type="disulfide bond" evidence="4">
    <location>
        <begin position="28"/>
        <end position="36"/>
    </location>
</feature>
<dbReference type="Proteomes" id="UP001221142">
    <property type="component" value="Unassembled WGS sequence"/>
</dbReference>
<dbReference type="Gene3D" id="2.40.70.10">
    <property type="entry name" value="Acid Proteases"/>
    <property type="match status" value="2"/>
</dbReference>
<dbReference type="InterPro" id="IPR001969">
    <property type="entry name" value="Aspartic_peptidase_AS"/>
</dbReference>
<dbReference type="EMBL" id="JARKIF010000001">
    <property type="protein sequence ID" value="KAJ7650685.1"/>
    <property type="molecule type" value="Genomic_DNA"/>
</dbReference>
<organism evidence="8 9">
    <name type="scientific">Roridomyces roridus</name>
    <dbReference type="NCBI Taxonomy" id="1738132"/>
    <lineage>
        <taxon>Eukaryota</taxon>
        <taxon>Fungi</taxon>
        <taxon>Dikarya</taxon>
        <taxon>Basidiomycota</taxon>
        <taxon>Agaricomycotina</taxon>
        <taxon>Agaricomycetes</taxon>
        <taxon>Agaricomycetidae</taxon>
        <taxon>Agaricales</taxon>
        <taxon>Marasmiineae</taxon>
        <taxon>Mycenaceae</taxon>
        <taxon>Roridomyces</taxon>
    </lineage>
</organism>
<proteinExistence type="inferred from homology"/>
<dbReference type="GO" id="GO:0004190">
    <property type="term" value="F:aspartic-type endopeptidase activity"/>
    <property type="evidence" value="ECO:0007669"/>
    <property type="project" value="UniProtKB-KW"/>
</dbReference>
<gene>
    <name evidence="8" type="ORF">FB45DRAFT_23706</name>
</gene>
<keyword evidence="9" id="KW-1185">Reference proteome</keyword>
<feature type="active site" evidence="3">
    <location>
        <position position="15"/>
    </location>
</feature>
<feature type="region of interest" description="Disordered" evidence="6">
    <location>
        <begin position="30"/>
        <end position="49"/>
    </location>
</feature>
<feature type="disulfide bond" evidence="4">
    <location>
        <begin position="241"/>
        <end position="275"/>
    </location>
</feature>
<evidence type="ECO:0000313" key="8">
    <source>
        <dbReference type="EMBL" id="KAJ7650685.1"/>
    </source>
</evidence>
<dbReference type="InterPro" id="IPR021109">
    <property type="entry name" value="Peptidase_aspartic_dom_sf"/>
</dbReference>
<accession>A0AAD7G1G8</accession>
<dbReference type="PANTHER" id="PTHR47966">
    <property type="entry name" value="BETA-SITE APP-CLEAVING ENZYME, ISOFORM A-RELATED"/>
    <property type="match status" value="1"/>
</dbReference>
<evidence type="ECO:0000256" key="1">
    <source>
        <dbReference type="ARBA" id="ARBA00007447"/>
    </source>
</evidence>
<evidence type="ECO:0000256" key="6">
    <source>
        <dbReference type="SAM" id="MobiDB-lite"/>
    </source>
</evidence>
<feature type="active site" evidence="3">
    <location>
        <position position="205"/>
    </location>
</feature>
<dbReference type="PRINTS" id="PR00792">
    <property type="entry name" value="PEPSIN"/>
</dbReference>
<dbReference type="InterPro" id="IPR034164">
    <property type="entry name" value="Pepsin-like_dom"/>
</dbReference>
<keyword evidence="4" id="KW-1015">Disulfide bond</keyword>
<reference evidence="8" key="1">
    <citation type="submission" date="2023-03" db="EMBL/GenBank/DDBJ databases">
        <title>Massive genome expansion in bonnet fungi (Mycena s.s.) driven by repeated elements and novel gene families across ecological guilds.</title>
        <authorList>
            <consortium name="Lawrence Berkeley National Laboratory"/>
            <person name="Harder C.B."/>
            <person name="Miyauchi S."/>
            <person name="Viragh M."/>
            <person name="Kuo A."/>
            <person name="Thoen E."/>
            <person name="Andreopoulos B."/>
            <person name="Lu D."/>
            <person name="Skrede I."/>
            <person name="Drula E."/>
            <person name="Henrissat B."/>
            <person name="Morin E."/>
            <person name="Kohler A."/>
            <person name="Barry K."/>
            <person name="LaButti K."/>
            <person name="Morin E."/>
            <person name="Salamov A."/>
            <person name="Lipzen A."/>
            <person name="Mereny Z."/>
            <person name="Hegedus B."/>
            <person name="Baldrian P."/>
            <person name="Stursova M."/>
            <person name="Weitz H."/>
            <person name="Taylor A."/>
            <person name="Grigoriev I.V."/>
            <person name="Nagy L.G."/>
            <person name="Martin F."/>
            <person name="Kauserud H."/>
        </authorList>
    </citation>
    <scope>NUCLEOTIDE SEQUENCE</scope>
    <source>
        <strain evidence="8">9284</strain>
    </source>
</reference>
<name>A0AAD7G1G8_9AGAR</name>
<keyword evidence="5" id="KW-0645">Protease</keyword>
<evidence type="ECO:0000259" key="7">
    <source>
        <dbReference type="PROSITE" id="PS51767"/>
    </source>
</evidence>
<dbReference type="SUPFAM" id="SSF50630">
    <property type="entry name" value="Acid proteases"/>
    <property type="match status" value="1"/>
</dbReference>
<dbReference type="InterPro" id="IPR001461">
    <property type="entry name" value="Aspartic_peptidase_A1"/>
</dbReference>
<dbReference type="Pfam" id="PF00026">
    <property type="entry name" value="Asp"/>
    <property type="match status" value="1"/>
</dbReference>
<dbReference type="PANTHER" id="PTHR47966:SF75">
    <property type="entry name" value="ENDOPEPTIDASE (CTSD), PUTATIVE (AFU_ORTHOLOGUE AFUA_4G07040)-RELATED"/>
    <property type="match status" value="1"/>
</dbReference>
<feature type="domain" description="Peptidase A1" evidence="7">
    <location>
        <begin position="1"/>
        <end position="313"/>
    </location>
</feature>
<evidence type="ECO:0000256" key="2">
    <source>
        <dbReference type="ARBA" id="ARBA00022750"/>
    </source>
</evidence>
<sequence length="316" mass="33957">MTIGSHSQSFRMLVDAGSADMWVPGDGCQGENGGGCGPHPHLGPRSSSTFKDTRRAWYTSYGSGSASGTIVRDRVRFAGFSLEHTFGVARNESRSFIEKDIPLDGVLGCAKSNISMQGVPTLVESLQSAGMIEKNIISYKISRRSDGKNDGEITLGGMDPTKYDPSTLVRLRNVNRLGFWAASLDALKINGKHIKLGKEKECILDTGSTLISVPDEDAAIIHRSIPGSAFNSSLSSWTVPCRTKTIMTFYFGGRPFPVKPSDLAFLPVDNPKGACTSAIVGNGGGEGTWLLGDTVIKNIYLSTDQDRDELAMARLT</sequence>
<dbReference type="PROSITE" id="PS51767">
    <property type="entry name" value="PEPTIDASE_A1"/>
    <property type="match status" value="1"/>
</dbReference>
<evidence type="ECO:0000256" key="5">
    <source>
        <dbReference type="RuleBase" id="RU000454"/>
    </source>
</evidence>
<keyword evidence="2 5" id="KW-0064">Aspartyl protease</keyword>
<comment type="similarity">
    <text evidence="1 5">Belongs to the peptidase A1 family.</text>
</comment>
<dbReference type="CDD" id="cd05471">
    <property type="entry name" value="pepsin_like"/>
    <property type="match status" value="1"/>
</dbReference>
<keyword evidence="5" id="KW-0378">Hydrolase</keyword>
<dbReference type="AlphaFoldDB" id="A0AAD7G1G8"/>
<protein>
    <submittedName>
        <fullName evidence="8">Aspartic peptidase domain-containing protein</fullName>
    </submittedName>
</protein>
<evidence type="ECO:0000313" key="9">
    <source>
        <dbReference type="Proteomes" id="UP001221142"/>
    </source>
</evidence>
<dbReference type="PROSITE" id="PS00141">
    <property type="entry name" value="ASP_PROTEASE"/>
    <property type="match status" value="1"/>
</dbReference>
<evidence type="ECO:0000256" key="3">
    <source>
        <dbReference type="PIRSR" id="PIRSR601461-1"/>
    </source>
</evidence>
<comment type="caution">
    <text evidence="8">The sequence shown here is derived from an EMBL/GenBank/DDBJ whole genome shotgun (WGS) entry which is preliminary data.</text>
</comment>
<evidence type="ECO:0000256" key="4">
    <source>
        <dbReference type="PIRSR" id="PIRSR601461-2"/>
    </source>
</evidence>
<dbReference type="InterPro" id="IPR033121">
    <property type="entry name" value="PEPTIDASE_A1"/>
</dbReference>